<dbReference type="GO" id="GO:0005737">
    <property type="term" value="C:cytoplasm"/>
    <property type="evidence" value="ECO:0007669"/>
    <property type="project" value="TreeGrafter"/>
</dbReference>
<dbReference type="Pfam" id="PF19270">
    <property type="entry name" value="FBO_C"/>
    <property type="match status" value="1"/>
</dbReference>
<organism evidence="5">
    <name type="scientific">Chaetoceros debilis</name>
    <dbReference type="NCBI Taxonomy" id="122233"/>
    <lineage>
        <taxon>Eukaryota</taxon>
        <taxon>Sar</taxon>
        <taxon>Stramenopiles</taxon>
        <taxon>Ochrophyta</taxon>
        <taxon>Bacillariophyta</taxon>
        <taxon>Coscinodiscophyceae</taxon>
        <taxon>Chaetocerotophycidae</taxon>
        <taxon>Chaetocerotales</taxon>
        <taxon>Chaetocerotaceae</taxon>
        <taxon>Chaetoceros</taxon>
    </lineage>
</organism>
<dbReference type="PANTHER" id="PTHR12874:SF9">
    <property type="entry name" value="F-BOX ONLY PROTEIN 48"/>
    <property type="match status" value="1"/>
</dbReference>
<feature type="region of interest" description="Disordered" evidence="2">
    <location>
        <begin position="149"/>
        <end position="186"/>
    </location>
</feature>
<dbReference type="AlphaFoldDB" id="A0A7S3V457"/>
<evidence type="ECO:0000259" key="3">
    <source>
        <dbReference type="Pfam" id="PF12937"/>
    </source>
</evidence>
<evidence type="ECO:0008006" key="6">
    <source>
        <dbReference type="Google" id="ProtNLM"/>
    </source>
</evidence>
<dbReference type="GO" id="GO:0019005">
    <property type="term" value="C:SCF ubiquitin ligase complex"/>
    <property type="evidence" value="ECO:0007669"/>
    <property type="project" value="TreeGrafter"/>
</dbReference>
<keyword evidence="1" id="KW-0833">Ubl conjugation pathway</keyword>
<feature type="domain" description="F-box" evidence="3">
    <location>
        <begin position="208"/>
        <end position="253"/>
    </location>
</feature>
<dbReference type="InterPro" id="IPR036047">
    <property type="entry name" value="F-box-like_dom_sf"/>
</dbReference>
<name>A0A7S3V457_9STRA</name>
<dbReference type="GO" id="GO:0031146">
    <property type="term" value="P:SCF-dependent proteasomal ubiquitin-dependent protein catabolic process"/>
    <property type="evidence" value="ECO:0007669"/>
    <property type="project" value="TreeGrafter"/>
</dbReference>
<sequence>MKTKFSQSLIEDNARKDFDNAEDIQEDLPISEAIQQSLNISGRQNDEGRQQVIKRAKSTAGTILDPIYIPTPSGNETWALTWPIWHMLPHSERKQIAVENGFRTIGDFEEEVILSRALREEGSVSTERLQPYVNADLYELESRPERFDLPIVDERGPPVGVNGDDKRIASEEDAASTDEDSNEGEDQQHFFENENQDEGDIEDGGLILLLPDELTMHNIFSYLSIEYFARCALVSSLWKNFTRSELAYKEMCKRSYLNQSKRKALHVAHFGGSYRSMIENRCRVKAGCGVYVLKCTKIKKIQRDMWTEIPFGAICESTYYRYLNFYEDGRVLYALTSKPPHEVIPTFLKVKSTNTQVKSTVFGKYEIQKDLVTVDIEHPWHHVKLFLRVLKDGYIGARGRFWALSFEKHLSSGSNNFDEYWSRDLVQHEVPNEPFRYLRDWRL</sequence>
<evidence type="ECO:0000256" key="2">
    <source>
        <dbReference type="SAM" id="MobiDB-lite"/>
    </source>
</evidence>
<evidence type="ECO:0000313" key="5">
    <source>
        <dbReference type="EMBL" id="CAE0455937.1"/>
    </source>
</evidence>
<dbReference type="InterPro" id="IPR045464">
    <property type="entry name" value="Hrt3/FBXO9_C"/>
</dbReference>
<reference evidence="5" key="1">
    <citation type="submission" date="2021-01" db="EMBL/GenBank/DDBJ databases">
        <authorList>
            <person name="Corre E."/>
            <person name="Pelletier E."/>
            <person name="Niang G."/>
            <person name="Scheremetjew M."/>
            <person name="Finn R."/>
            <person name="Kale V."/>
            <person name="Holt S."/>
            <person name="Cochrane G."/>
            <person name="Meng A."/>
            <person name="Brown T."/>
            <person name="Cohen L."/>
        </authorList>
    </citation>
    <scope>NUCLEOTIDE SEQUENCE</scope>
    <source>
        <strain evidence="5">MM31A-1</strain>
    </source>
</reference>
<feature type="compositionally biased region" description="Acidic residues" evidence="2">
    <location>
        <begin position="171"/>
        <end position="185"/>
    </location>
</feature>
<dbReference type="SUPFAM" id="SSF81383">
    <property type="entry name" value="F-box domain"/>
    <property type="match status" value="1"/>
</dbReference>
<accession>A0A7S3V457</accession>
<dbReference type="Pfam" id="PF12937">
    <property type="entry name" value="F-box-like"/>
    <property type="match status" value="1"/>
</dbReference>
<dbReference type="PANTHER" id="PTHR12874">
    <property type="entry name" value="F-BOX ONLY PROTEIN 48-RELATED"/>
    <property type="match status" value="1"/>
</dbReference>
<evidence type="ECO:0000259" key="4">
    <source>
        <dbReference type="Pfam" id="PF19270"/>
    </source>
</evidence>
<feature type="region of interest" description="Disordered" evidence="2">
    <location>
        <begin position="1"/>
        <end position="20"/>
    </location>
</feature>
<feature type="domain" description="F-box protein Hrt3/FBXO9 C-terminal" evidence="4">
    <location>
        <begin position="268"/>
        <end position="379"/>
    </location>
</feature>
<dbReference type="InterPro" id="IPR001810">
    <property type="entry name" value="F-box_dom"/>
</dbReference>
<evidence type="ECO:0000256" key="1">
    <source>
        <dbReference type="ARBA" id="ARBA00022786"/>
    </source>
</evidence>
<protein>
    <recommendedName>
        <fullName evidence="6">F-box domain-containing protein</fullName>
    </recommendedName>
</protein>
<dbReference type="EMBL" id="HBIO01001087">
    <property type="protein sequence ID" value="CAE0455937.1"/>
    <property type="molecule type" value="Transcribed_RNA"/>
</dbReference>
<proteinExistence type="predicted"/>
<dbReference type="Gene3D" id="1.20.1280.50">
    <property type="match status" value="1"/>
</dbReference>
<feature type="compositionally biased region" description="Polar residues" evidence="2">
    <location>
        <begin position="1"/>
        <end position="10"/>
    </location>
</feature>
<gene>
    <name evidence="5" type="ORF">CDEB00056_LOCUS778</name>
</gene>